<dbReference type="Proteomes" id="UP001230005">
    <property type="component" value="Unassembled WGS sequence"/>
</dbReference>
<dbReference type="RefSeq" id="WP_307326384.1">
    <property type="nucleotide sequence ID" value="NZ_JAUSUG010000011.1"/>
</dbReference>
<reference evidence="1 2" key="1">
    <citation type="submission" date="2023-07" db="EMBL/GenBank/DDBJ databases">
        <title>Genomic Encyclopedia of Type Strains, Phase IV (KMG-IV): sequencing the most valuable type-strain genomes for metagenomic binning, comparative biology and taxonomic classification.</title>
        <authorList>
            <person name="Goeker M."/>
        </authorList>
    </citation>
    <scope>NUCLEOTIDE SEQUENCE [LARGE SCALE GENOMIC DNA]</scope>
    <source>
        <strain evidence="1 2">DSM 9768</strain>
    </source>
</reference>
<proteinExistence type="predicted"/>
<comment type="caution">
    <text evidence="1">The sequence shown here is derived from an EMBL/GenBank/DDBJ whole genome shotgun (WGS) entry which is preliminary data.</text>
</comment>
<accession>A0ABT9ZW36</accession>
<dbReference type="EMBL" id="JAUSUG010000011">
    <property type="protein sequence ID" value="MDQ0255453.1"/>
    <property type="molecule type" value="Genomic_DNA"/>
</dbReference>
<organism evidence="1 2">
    <name type="scientific">Evansella vedderi</name>
    <dbReference type="NCBI Taxonomy" id="38282"/>
    <lineage>
        <taxon>Bacteria</taxon>
        <taxon>Bacillati</taxon>
        <taxon>Bacillota</taxon>
        <taxon>Bacilli</taxon>
        <taxon>Bacillales</taxon>
        <taxon>Bacillaceae</taxon>
        <taxon>Evansella</taxon>
    </lineage>
</organism>
<evidence type="ECO:0000313" key="2">
    <source>
        <dbReference type="Proteomes" id="UP001230005"/>
    </source>
</evidence>
<name>A0ABT9ZW36_9BACI</name>
<gene>
    <name evidence="1" type="ORF">J2S74_002835</name>
</gene>
<sequence>MAIAAINSYEELHEKINKTDVLEKNAICYTAHIINLVVTINR</sequence>
<protein>
    <submittedName>
        <fullName evidence="1">Uncharacterized protein</fullName>
    </submittedName>
</protein>
<keyword evidence="2" id="KW-1185">Reference proteome</keyword>
<evidence type="ECO:0000313" key="1">
    <source>
        <dbReference type="EMBL" id="MDQ0255453.1"/>
    </source>
</evidence>